<protein>
    <recommendedName>
        <fullName evidence="4">Zinc-finger domain-containing protein</fullName>
    </recommendedName>
</protein>
<dbReference type="Proteomes" id="UP000019226">
    <property type="component" value="Chromosome"/>
</dbReference>
<sequence>MLNHDQVQDALSARMDGEDYDLEDDVIDTHVAHCAQCKAFQERAAKLSFSLTPNKPLEPTRELAETILAEVEPEWRRVSGSRLASLAGARVALVVLATIFFIWAVTLIIASGPFTGVAEGGALLNPDANQVEAEHLIEAAGLRLGFAAGMVFCAWRPHLVGGLLPVVATAFFFLSGFAMRDVALGTLSISQVYTLCGMGISALVMFWMWLADRGFFIRQMWKNLSADPH</sequence>
<organism evidence="2 3">
    <name type="scientific">Corynebacterium casei LMG S-19264</name>
    <dbReference type="NCBI Taxonomy" id="1285583"/>
    <lineage>
        <taxon>Bacteria</taxon>
        <taxon>Bacillati</taxon>
        <taxon>Actinomycetota</taxon>
        <taxon>Actinomycetes</taxon>
        <taxon>Mycobacteriales</taxon>
        <taxon>Corynebacteriaceae</taxon>
        <taxon>Corynebacterium</taxon>
    </lineage>
</organism>
<feature type="transmembrane region" description="Helical" evidence="1">
    <location>
        <begin position="191"/>
        <end position="210"/>
    </location>
</feature>
<evidence type="ECO:0000313" key="2">
    <source>
        <dbReference type="EMBL" id="AHI20552.1"/>
    </source>
</evidence>
<evidence type="ECO:0000313" key="3">
    <source>
        <dbReference type="Proteomes" id="UP000019226"/>
    </source>
</evidence>
<evidence type="ECO:0000256" key="1">
    <source>
        <dbReference type="SAM" id="Phobius"/>
    </source>
</evidence>
<dbReference type="RefSeq" id="WP_025387893.1">
    <property type="nucleotide sequence ID" value="NZ_CP004350.1"/>
</dbReference>
<reference evidence="3" key="1">
    <citation type="submission" date="2013-02" db="EMBL/GenBank/DDBJ databases">
        <title>The complete genome sequence of Corynebacterium casei LMG S-19264 (=DSM 44701).</title>
        <authorList>
            <person name="Ruckert C."/>
            <person name="Albersmeier A."/>
            <person name="Kalinowski J."/>
        </authorList>
    </citation>
    <scope>NUCLEOTIDE SEQUENCE [LARGE SCALE GENOMIC DNA]</scope>
    <source>
        <strain evidence="3">LMG S-19264</strain>
    </source>
</reference>
<keyword evidence="3" id="KW-1185">Reference proteome</keyword>
<feature type="transmembrane region" description="Helical" evidence="1">
    <location>
        <begin position="162"/>
        <end position="179"/>
    </location>
</feature>
<keyword evidence="1" id="KW-0472">Membrane</keyword>
<proteinExistence type="predicted"/>
<dbReference type="GeneID" id="82878108"/>
<keyword evidence="1" id="KW-0812">Transmembrane</keyword>
<dbReference type="EMBL" id="CP004350">
    <property type="protein sequence ID" value="AHI20552.1"/>
    <property type="molecule type" value="Genomic_DNA"/>
</dbReference>
<keyword evidence="1" id="KW-1133">Transmembrane helix</keyword>
<name>A0ABN4CDZ7_9CORY</name>
<feature type="transmembrane region" description="Helical" evidence="1">
    <location>
        <begin position="91"/>
        <end position="115"/>
    </location>
</feature>
<evidence type="ECO:0008006" key="4">
    <source>
        <dbReference type="Google" id="ProtNLM"/>
    </source>
</evidence>
<accession>A0ABN4CDZ7</accession>
<gene>
    <name evidence="2" type="ORF">CCASEI_09985</name>
</gene>